<dbReference type="PANTHER" id="PTHR24421:SF63">
    <property type="entry name" value="SENSOR HISTIDINE KINASE DESK"/>
    <property type="match status" value="1"/>
</dbReference>
<dbReference type="InterPro" id="IPR036890">
    <property type="entry name" value="HATPase_C_sf"/>
</dbReference>
<feature type="transmembrane region" description="Helical" evidence="4">
    <location>
        <begin position="231"/>
        <end position="249"/>
    </location>
</feature>
<dbReference type="Gene3D" id="1.20.5.1930">
    <property type="match status" value="1"/>
</dbReference>
<keyword evidence="3" id="KW-0902">Two-component regulatory system</keyword>
<dbReference type="Gene3D" id="3.30.565.10">
    <property type="entry name" value="Histidine kinase-like ATPase, C-terminal domain"/>
    <property type="match status" value="1"/>
</dbReference>
<evidence type="ECO:0000256" key="1">
    <source>
        <dbReference type="ARBA" id="ARBA00022679"/>
    </source>
</evidence>
<dbReference type="InterPro" id="IPR011712">
    <property type="entry name" value="Sig_transdc_His_kin_sub3_dim/P"/>
</dbReference>
<gene>
    <name evidence="6" type="ORF">SAMN02745673_02751</name>
</gene>
<dbReference type="CDD" id="cd16917">
    <property type="entry name" value="HATPase_UhpB-NarQ-NarX-like"/>
    <property type="match status" value="1"/>
</dbReference>
<feature type="transmembrane region" description="Helical" evidence="4">
    <location>
        <begin position="329"/>
        <end position="352"/>
    </location>
</feature>
<feature type="transmembrane region" description="Helical" evidence="4">
    <location>
        <begin position="203"/>
        <end position="225"/>
    </location>
</feature>
<dbReference type="PANTHER" id="PTHR24421">
    <property type="entry name" value="NITRATE/NITRITE SENSOR PROTEIN NARX-RELATED"/>
    <property type="match status" value="1"/>
</dbReference>
<evidence type="ECO:0000256" key="3">
    <source>
        <dbReference type="ARBA" id="ARBA00023012"/>
    </source>
</evidence>
<dbReference type="RefSeq" id="WP_078762042.1">
    <property type="nucleotide sequence ID" value="NZ_FUWS01000006.1"/>
</dbReference>
<keyword evidence="1" id="KW-0808">Transferase</keyword>
<feature type="domain" description="Signal transduction histidine kinase subgroup 3 dimerisation and phosphoacceptor" evidence="5">
    <location>
        <begin position="373"/>
        <end position="427"/>
    </location>
</feature>
<sequence length="580" mass="60960">MTILIITLVGLTTPLFFSQPTVATLGFLALQLVHCLPQTRRLRSWWTLAAQAALFPWSEPKAFLAASVLLIVPGRIRWAVFGAVAVAAGLLSGADLYAGVSAAGNTLIMGLVVFGLTRLSDLRSELHAARRELAAQSVADERERISRDLDGILGSTLSAVIGLADKRRPAEILELTRDAAARVRQAPVSRPDTVPQADMTPRLALPIALSGLAIYVVGSLVFTLADPEPSTVVGCAIVLSVVGLQIHHVLSHRPGARPRHLVWTLPLQTVLAFVPLFRPEFELVHSLVSLAAASALITVPGRGASWTLFAAIVVGEAVVVLVAKSVPLIVVLVSTVATVSVAMMFYGLALLTRLVTQVHEARSALAAIAVAKERRRIAADVHDLLGYGLSAITVKAELAARAPERADTEFRDIARMARRALADLRSIPHGDSEISLGAEIASAHDILTAAGVDVRLDIDPGPLDDRLDALLATVLREAVTNVLRHSRAGVVTVQVVSAADQVRLRVANDGVLPDPAGDYGDERTSRGGGNGIINLAARVAVTGGELTSGPIGDGGYELVVTHPAPRRTGCGAPAPARTGG</sequence>
<dbReference type="Proteomes" id="UP000190637">
    <property type="component" value="Unassembled WGS sequence"/>
</dbReference>
<protein>
    <submittedName>
        <fullName evidence="6">Signal transduction histidine kinase</fullName>
    </submittedName>
</protein>
<dbReference type="AlphaFoldDB" id="A0A1T4REH6"/>
<evidence type="ECO:0000256" key="4">
    <source>
        <dbReference type="SAM" id="Phobius"/>
    </source>
</evidence>
<keyword evidence="4" id="KW-0472">Membrane</keyword>
<keyword evidence="7" id="KW-1185">Reference proteome</keyword>
<accession>A0A1T4REH6</accession>
<evidence type="ECO:0000256" key="2">
    <source>
        <dbReference type="ARBA" id="ARBA00022777"/>
    </source>
</evidence>
<reference evidence="6 7" key="1">
    <citation type="submission" date="2017-02" db="EMBL/GenBank/DDBJ databases">
        <authorList>
            <person name="Peterson S.W."/>
        </authorList>
    </citation>
    <scope>NUCLEOTIDE SEQUENCE [LARGE SCALE GENOMIC DNA]</scope>
    <source>
        <strain evidence="6 7">DSM 45154</strain>
    </source>
</reference>
<dbReference type="OrthoDB" id="5241784at2"/>
<dbReference type="GO" id="GO:0000155">
    <property type="term" value="F:phosphorelay sensor kinase activity"/>
    <property type="evidence" value="ECO:0007669"/>
    <property type="project" value="InterPro"/>
</dbReference>
<evidence type="ECO:0000313" key="7">
    <source>
        <dbReference type="Proteomes" id="UP000190637"/>
    </source>
</evidence>
<dbReference type="SUPFAM" id="SSF55874">
    <property type="entry name" value="ATPase domain of HSP90 chaperone/DNA topoisomerase II/histidine kinase"/>
    <property type="match status" value="1"/>
</dbReference>
<evidence type="ECO:0000313" key="6">
    <source>
        <dbReference type="EMBL" id="SKA14353.1"/>
    </source>
</evidence>
<dbReference type="InterPro" id="IPR050482">
    <property type="entry name" value="Sensor_HK_TwoCompSys"/>
</dbReference>
<organism evidence="6 7">
    <name type="scientific">Marinactinospora thermotolerans DSM 45154</name>
    <dbReference type="NCBI Taxonomy" id="1122192"/>
    <lineage>
        <taxon>Bacteria</taxon>
        <taxon>Bacillati</taxon>
        <taxon>Actinomycetota</taxon>
        <taxon>Actinomycetes</taxon>
        <taxon>Streptosporangiales</taxon>
        <taxon>Nocardiopsidaceae</taxon>
        <taxon>Marinactinospora</taxon>
    </lineage>
</organism>
<dbReference type="Pfam" id="PF07730">
    <property type="entry name" value="HisKA_3"/>
    <property type="match status" value="1"/>
</dbReference>
<feature type="transmembrane region" description="Helical" evidence="4">
    <location>
        <begin position="306"/>
        <end position="323"/>
    </location>
</feature>
<proteinExistence type="predicted"/>
<dbReference type="GO" id="GO:0046983">
    <property type="term" value="F:protein dimerization activity"/>
    <property type="evidence" value="ECO:0007669"/>
    <property type="project" value="InterPro"/>
</dbReference>
<feature type="transmembrane region" description="Helical" evidence="4">
    <location>
        <begin position="78"/>
        <end position="97"/>
    </location>
</feature>
<evidence type="ECO:0000259" key="5">
    <source>
        <dbReference type="Pfam" id="PF07730"/>
    </source>
</evidence>
<dbReference type="EMBL" id="FUWS01000006">
    <property type="protein sequence ID" value="SKA14353.1"/>
    <property type="molecule type" value="Genomic_DNA"/>
</dbReference>
<name>A0A1T4REH6_9ACTN</name>
<keyword evidence="2 6" id="KW-0418">Kinase</keyword>
<dbReference type="STRING" id="1122192.SAMN02745673_02751"/>
<dbReference type="GO" id="GO:0016020">
    <property type="term" value="C:membrane"/>
    <property type="evidence" value="ECO:0007669"/>
    <property type="project" value="InterPro"/>
</dbReference>
<keyword evidence="4" id="KW-1133">Transmembrane helix</keyword>
<keyword evidence="4" id="KW-0812">Transmembrane</keyword>